<organism evidence="1">
    <name type="scientific">Anopheles braziliensis</name>
    <dbReference type="NCBI Taxonomy" id="58242"/>
    <lineage>
        <taxon>Eukaryota</taxon>
        <taxon>Metazoa</taxon>
        <taxon>Ecdysozoa</taxon>
        <taxon>Arthropoda</taxon>
        <taxon>Hexapoda</taxon>
        <taxon>Insecta</taxon>
        <taxon>Pterygota</taxon>
        <taxon>Neoptera</taxon>
        <taxon>Endopterygota</taxon>
        <taxon>Diptera</taxon>
        <taxon>Nematocera</taxon>
        <taxon>Culicoidea</taxon>
        <taxon>Culicidae</taxon>
        <taxon>Anophelinae</taxon>
        <taxon>Anopheles</taxon>
    </lineage>
</organism>
<sequence>MLLPVARGMVSVFVVVPDAEAAQLHRRVRIDVRHVRLDVVLLHLVEVEVTGGAILLVQLAQTLRDVAHPQLRLPHTVGVPDRTARLLLHPLRDRALVHVRAVGVAAGRVVDVRHYLRHRRVRGHPEDLFGKHVA</sequence>
<evidence type="ECO:0000313" key="1">
    <source>
        <dbReference type="EMBL" id="MBW30195.1"/>
    </source>
</evidence>
<reference evidence="1" key="1">
    <citation type="submission" date="2018-01" db="EMBL/GenBank/DDBJ databases">
        <title>An insight into the sialome of Amazonian anophelines.</title>
        <authorList>
            <person name="Ribeiro J.M."/>
            <person name="Scarpassa V."/>
            <person name="Calvo E."/>
        </authorList>
    </citation>
    <scope>NUCLEOTIDE SEQUENCE</scope>
    <source>
        <tissue evidence="1">Salivary glands</tissue>
    </source>
</reference>
<accession>A0A2M3ZNW8</accession>
<name>A0A2M3ZNW8_9DIPT</name>
<proteinExistence type="predicted"/>
<protein>
    <submittedName>
        <fullName evidence="1">Putative secreted peptide</fullName>
    </submittedName>
</protein>
<dbReference type="AlphaFoldDB" id="A0A2M3ZNW8"/>
<dbReference type="EMBL" id="GGFM01009444">
    <property type="protein sequence ID" value="MBW30195.1"/>
    <property type="molecule type" value="Transcribed_RNA"/>
</dbReference>